<comment type="subcellular location">
    <subcellularLocation>
        <location evidence="1">Cytoplasm</location>
    </subcellularLocation>
</comment>
<proteinExistence type="inferred from homology"/>
<keyword evidence="3" id="KW-0963">Cytoplasm</keyword>
<keyword evidence="5" id="KW-0378">Hydrolase</keyword>
<evidence type="ECO:0000259" key="13">
    <source>
        <dbReference type="PROSITE" id="PS51722"/>
    </source>
</evidence>
<dbReference type="GO" id="GO:0006417">
    <property type="term" value="P:regulation of translation"/>
    <property type="evidence" value="ECO:0007669"/>
    <property type="project" value="UniProtKB-KW"/>
</dbReference>
<dbReference type="PANTHER" id="PTHR23115">
    <property type="entry name" value="TRANSLATION FACTOR"/>
    <property type="match status" value="1"/>
</dbReference>
<evidence type="ECO:0000256" key="1">
    <source>
        <dbReference type="ARBA" id="ARBA00004496"/>
    </source>
</evidence>
<name>A0A1G4J6A3_9SACH</name>
<feature type="compositionally biased region" description="Polar residues" evidence="12">
    <location>
        <begin position="118"/>
        <end position="130"/>
    </location>
</feature>
<feature type="domain" description="Tr-type G" evidence="13">
    <location>
        <begin position="399"/>
        <end position="622"/>
    </location>
</feature>
<dbReference type="AlphaFoldDB" id="A0A1G4J6A3"/>
<dbReference type="InterPro" id="IPR009001">
    <property type="entry name" value="Transl_elong_EF1A/Init_IF2_C"/>
</dbReference>
<dbReference type="Pfam" id="PF08938">
    <property type="entry name" value="HBS1_N"/>
    <property type="match status" value="1"/>
</dbReference>
<dbReference type="CDD" id="cd04093">
    <property type="entry name" value="HBS1_C_III"/>
    <property type="match status" value="1"/>
</dbReference>
<evidence type="ECO:0000256" key="4">
    <source>
        <dbReference type="ARBA" id="ARBA00022741"/>
    </source>
</evidence>
<comment type="subunit">
    <text evidence="10">Component of the Dom34-Hbs1 complex, also named Pelota-HBS1L complex, composed of dom34 and hbs1.</text>
</comment>
<evidence type="ECO:0000313" key="15">
    <source>
        <dbReference type="Proteomes" id="UP000191144"/>
    </source>
</evidence>
<dbReference type="GO" id="GO:0005525">
    <property type="term" value="F:GTP binding"/>
    <property type="evidence" value="ECO:0007669"/>
    <property type="project" value="UniProtKB-KW"/>
</dbReference>
<feature type="compositionally biased region" description="Basic and acidic residues" evidence="12">
    <location>
        <begin position="150"/>
        <end position="159"/>
    </location>
</feature>
<feature type="region of interest" description="Disordered" evidence="12">
    <location>
        <begin position="275"/>
        <end position="304"/>
    </location>
</feature>
<dbReference type="PROSITE" id="PS51722">
    <property type="entry name" value="G_TR_2"/>
    <property type="match status" value="1"/>
</dbReference>
<evidence type="ECO:0000256" key="3">
    <source>
        <dbReference type="ARBA" id="ARBA00022490"/>
    </source>
</evidence>
<dbReference type="Pfam" id="PF22594">
    <property type="entry name" value="GTP-eEF1A_C"/>
    <property type="match status" value="1"/>
</dbReference>
<gene>
    <name evidence="14" type="ORF">LAME_0D01156G</name>
</gene>
<accession>A0A1G4J6A3</accession>
<dbReference type="SUPFAM" id="SSF52540">
    <property type="entry name" value="P-loop containing nucleoside triphosphate hydrolases"/>
    <property type="match status" value="1"/>
</dbReference>
<dbReference type="PRINTS" id="PR00315">
    <property type="entry name" value="ELONGATNFCT"/>
</dbReference>
<evidence type="ECO:0000313" key="14">
    <source>
        <dbReference type="EMBL" id="SCU85387.1"/>
    </source>
</evidence>
<dbReference type="Gene3D" id="2.40.30.10">
    <property type="entry name" value="Translation factors"/>
    <property type="match status" value="2"/>
</dbReference>
<evidence type="ECO:0000256" key="8">
    <source>
        <dbReference type="ARBA" id="ARBA00023134"/>
    </source>
</evidence>
<dbReference type="InterPro" id="IPR015033">
    <property type="entry name" value="HBS1-like_N"/>
</dbReference>
<dbReference type="GO" id="GO:0006412">
    <property type="term" value="P:translation"/>
    <property type="evidence" value="ECO:0007669"/>
    <property type="project" value="UniProtKB-KW"/>
</dbReference>
<dbReference type="Gene3D" id="3.40.50.300">
    <property type="entry name" value="P-loop containing nucleotide triphosphate hydrolases"/>
    <property type="match status" value="1"/>
</dbReference>
<dbReference type="SUPFAM" id="SSF50447">
    <property type="entry name" value="Translation proteins"/>
    <property type="match status" value="1"/>
</dbReference>
<dbReference type="GO" id="GO:1990533">
    <property type="term" value="C:Dom34-Hbs1 complex"/>
    <property type="evidence" value="ECO:0007669"/>
    <property type="project" value="UniProtKB-ARBA"/>
</dbReference>
<dbReference type="EMBL" id="LT598482">
    <property type="protein sequence ID" value="SCU85387.1"/>
    <property type="molecule type" value="Genomic_DNA"/>
</dbReference>
<dbReference type="InterPro" id="IPR031157">
    <property type="entry name" value="G_TR_CS"/>
</dbReference>
<evidence type="ECO:0000256" key="11">
    <source>
        <dbReference type="ARBA" id="ARBA00074866"/>
    </source>
</evidence>
<feature type="region of interest" description="Disordered" evidence="12">
    <location>
        <begin position="118"/>
        <end position="233"/>
    </location>
</feature>
<comment type="catalytic activity">
    <reaction evidence="9">
        <text>GTP + H2O = GDP + phosphate + H(+)</text>
        <dbReference type="Rhea" id="RHEA:19669"/>
        <dbReference type="ChEBI" id="CHEBI:15377"/>
        <dbReference type="ChEBI" id="CHEBI:15378"/>
        <dbReference type="ChEBI" id="CHEBI:37565"/>
        <dbReference type="ChEBI" id="CHEBI:43474"/>
        <dbReference type="ChEBI" id="CHEBI:58189"/>
    </reaction>
    <physiologicalReaction direction="left-to-right" evidence="9">
        <dbReference type="Rhea" id="RHEA:19670"/>
    </physiologicalReaction>
</comment>
<dbReference type="CDD" id="cd01883">
    <property type="entry name" value="EF1_alpha"/>
    <property type="match status" value="1"/>
</dbReference>
<feature type="region of interest" description="Disordered" evidence="12">
    <location>
        <begin position="350"/>
        <end position="369"/>
    </location>
</feature>
<dbReference type="InterPro" id="IPR000795">
    <property type="entry name" value="T_Tr_GTP-bd_dom"/>
</dbReference>
<keyword evidence="7" id="KW-0648">Protein biosynthesis</keyword>
<dbReference type="FunFam" id="2.40.30.10:FF:000070">
    <property type="entry name" value="Translation elongation factor EF-1 subunit"/>
    <property type="match status" value="1"/>
</dbReference>
<dbReference type="InterPro" id="IPR009000">
    <property type="entry name" value="Transl_B-barrel_sf"/>
</dbReference>
<dbReference type="Proteomes" id="UP000191144">
    <property type="component" value="Chromosome D"/>
</dbReference>
<dbReference type="GO" id="GO:0003924">
    <property type="term" value="F:GTPase activity"/>
    <property type="evidence" value="ECO:0007669"/>
    <property type="project" value="InterPro"/>
</dbReference>
<evidence type="ECO:0000256" key="7">
    <source>
        <dbReference type="ARBA" id="ARBA00022917"/>
    </source>
</evidence>
<dbReference type="InterPro" id="IPR054696">
    <property type="entry name" value="GTP-eEF1A_C"/>
</dbReference>
<evidence type="ECO:0000256" key="2">
    <source>
        <dbReference type="ARBA" id="ARBA00007249"/>
    </source>
</evidence>
<reference evidence="15" key="1">
    <citation type="submission" date="2016-03" db="EMBL/GenBank/DDBJ databases">
        <authorList>
            <person name="Devillers Hugo."/>
        </authorList>
    </citation>
    <scope>NUCLEOTIDE SEQUENCE [LARGE SCALE GENOMIC DNA]</scope>
</reference>
<dbReference type="InterPro" id="IPR027417">
    <property type="entry name" value="P-loop_NTPase"/>
</dbReference>
<dbReference type="SUPFAM" id="SSF50465">
    <property type="entry name" value="EF-Tu/eEF-1alpha/eIF2-gamma C-terminal domain"/>
    <property type="match status" value="1"/>
</dbReference>
<dbReference type="Pfam" id="PF00009">
    <property type="entry name" value="GTP_EFTU"/>
    <property type="match status" value="1"/>
</dbReference>
<organism evidence="14 15">
    <name type="scientific">Lachancea meyersii CBS 8951</name>
    <dbReference type="NCBI Taxonomy" id="1266667"/>
    <lineage>
        <taxon>Eukaryota</taxon>
        <taxon>Fungi</taxon>
        <taxon>Dikarya</taxon>
        <taxon>Ascomycota</taxon>
        <taxon>Saccharomycotina</taxon>
        <taxon>Saccharomycetes</taxon>
        <taxon>Saccharomycetales</taxon>
        <taxon>Saccharomycetaceae</taxon>
        <taxon>Lachancea</taxon>
    </lineage>
</organism>
<comment type="similarity">
    <text evidence="2">Belongs to the TRAFAC class translation factor GTPase superfamily. Classic translation factor GTPase family. EF-Tu/EF-1A subfamily.</text>
</comment>
<sequence length="837" mass="93351">MAVGYDDDADYSYEDDAPELQDEAALEDYMNDEEYELMCDMFPRAKEALTEYQGWDNFKVKLAIFDHEFNLDEALIELKRGLKKKKSEEPPSKMSALEQLARRRALAFKKSSVAASNSPDKVSLLSTQQQKTEEQPSKLSLAARLTSLQSKREPRRSENTLKVNSSGSLIDRLSKTRNSPQETPETAANSRLSLYSKLSALRKTKDEGSPPRKTASPDLLPIPPKAEKPRNISGESKAVSFEDLGEAFNLQAQTEHSRSEENMNNLEISKIVTKRDPQEEAAVSRLKRKHDEIHSTYYPGTNNQAAKKHASANFQRQSPDDVVLEAQKRAFEDVAKVSKGVEAITLENTTPAIDEADETDKENDRPTANEPVVRIYKKATVPTKPKSPIDLDTFLNHKKPHLSFVVIGHVDAGKSTLMGRLLYDVGAVDNKLIRKLKRESEMIGKSSFHLAWVMDQTAEERNRGVTVDICTSDFETKDSTFTIVDAPGHRDFVPNAIAGVSQVDVAVLSIDCSTGAFESGFNLDGQTKEHTILARSLGVRHIIVAMNKMDSVDWYEGRFLDIKFELTNFFEDMGVKSEQVSWIPCSGLSGEGVFDKEYPIGQTWYKGPTLVQRLEQISQSLYNNEHREIVEKPFLFSTFDVTPGSKPNEATLFGRVESGHIQAGETVTVYPSEQSVLITQVLAGNNQAPAAAAMKGDFVTLKVRNAFAEDINKGDLVAVVGYDIKSAQEFTAQVLTFNLDRPLLPGTPLMFFRGSNEQPARVKRLISLVDKADPSKVIKKKIRHLGSNQLAIIEIELIEKKRRIPMLTISENKQLGRIVLRKEGRTVAAGVVKTLDL</sequence>
<evidence type="ECO:0000256" key="10">
    <source>
        <dbReference type="ARBA" id="ARBA00063537"/>
    </source>
</evidence>
<keyword evidence="4" id="KW-0547">Nucleotide-binding</keyword>
<dbReference type="OrthoDB" id="342024at2759"/>
<protein>
    <recommendedName>
        <fullName evidence="11">Elongation factor 1 alpha-like protein</fullName>
    </recommendedName>
</protein>
<evidence type="ECO:0000256" key="12">
    <source>
        <dbReference type="SAM" id="MobiDB-lite"/>
    </source>
</evidence>
<dbReference type="FunFam" id="3.40.50.300:FF:000204">
    <property type="entry name" value="Translation elongation factor Tu"/>
    <property type="match status" value="1"/>
</dbReference>
<keyword evidence="8" id="KW-0342">GTP-binding</keyword>
<feature type="compositionally biased region" description="Polar residues" evidence="12">
    <location>
        <begin position="176"/>
        <end position="193"/>
    </location>
</feature>
<evidence type="ECO:0000256" key="9">
    <source>
        <dbReference type="ARBA" id="ARBA00049117"/>
    </source>
</evidence>
<keyword evidence="6" id="KW-0810">Translation regulation</keyword>
<dbReference type="InterPro" id="IPR050100">
    <property type="entry name" value="TRAFAC_GTPase_members"/>
</dbReference>
<dbReference type="GO" id="GO:0005737">
    <property type="term" value="C:cytoplasm"/>
    <property type="evidence" value="ECO:0007669"/>
    <property type="project" value="UniProtKB-SubCell"/>
</dbReference>
<keyword evidence="15" id="KW-1185">Reference proteome</keyword>
<dbReference type="PROSITE" id="PS00301">
    <property type="entry name" value="G_TR_1"/>
    <property type="match status" value="1"/>
</dbReference>
<evidence type="ECO:0000256" key="6">
    <source>
        <dbReference type="ARBA" id="ARBA00022845"/>
    </source>
</evidence>
<evidence type="ECO:0000256" key="5">
    <source>
        <dbReference type="ARBA" id="ARBA00022801"/>
    </source>
</evidence>